<dbReference type="EMBL" id="AZQP01000023">
    <property type="protein sequence ID" value="EYE88336.1"/>
    <property type="molecule type" value="Genomic_DNA"/>
</dbReference>
<dbReference type="CDD" id="cd00487">
    <property type="entry name" value="Pep_deformylase"/>
    <property type="match status" value="1"/>
</dbReference>
<evidence type="ECO:0000313" key="4">
    <source>
        <dbReference type="EMBL" id="EYE88336.1"/>
    </source>
</evidence>
<gene>
    <name evidence="3" type="primary">def</name>
    <name evidence="4" type="ORF">Q428_08490</name>
</gene>
<dbReference type="InterPro" id="IPR036821">
    <property type="entry name" value="Peptide_deformylase_sf"/>
</dbReference>
<feature type="binding site" evidence="3">
    <location>
        <position position="90"/>
    </location>
    <ligand>
        <name>Fe cation</name>
        <dbReference type="ChEBI" id="CHEBI:24875"/>
    </ligand>
</feature>
<sequence>MAVREIVQKGHPALSKISEPVKDIDDSILSLVQDLKDTLYAGTGIGLAAPQIAVNKRVILIDLRDGMEPIVLINPKIVAKTGKQESEEGCLSYPGYYGFLERPKKVVVRGLNVEGQEVEYKGEELLCRAFCHEIDHLDGIMFTDKAYELYKEE</sequence>
<dbReference type="NCBIfam" id="TIGR00079">
    <property type="entry name" value="pept_deformyl"/>
    <property type="match status" value="1"/>
</dbReference>
<comment type="caution">
    <text evidence="4">The sequence shown here is derived from an EMBL/GenBank/DDBJ whole genome shotgun (WGS) entry which is preliminary data.</text>
</comment>
<proteinExistence type="inferred from homology"/>
<dbReference type="Proteomes" id="UP000019681">
    <property type="component" value="Unassembled WGS sequence"/>
</dbReference>
<comment type="catalytic activity">
    <reaction evidence="3">
        <text>N-terminal N-formyl-L-methionyl-[peptide] + H2O = N-terminal L-methionyl-[peptide] + formate</text>
        <dbReference type="Rhea" id="RHEA:24420"/>
        <dbReference type="Rhea" id="RHEA-COMP:10639"/>
        <dbReference type="Rhea" id="RHEA-COMP:10640"/>
        <dbReference type="ChEBI" id="CHEBI:15377"/>
        <dbReference type="ChEBI" id="CHEBI:15740"/>
        <dbReference type="ChEBI" id="CHEBI:49298"/>
        <dbReference type="ChEBI" id="CHEBI:64731"/>
        <dbReference type="EC" id="3.5.1.88"/>
    </reaction>
</comment>
<keyword evidence="3" id="KW-0479">Metal-binding</keyword>
<dbReference type="Pfam" id="PF01327">
    <property type="entry name" value="Pep_deformylase"/>
    <property type="match status" value="1"/>
</dbReference>
<name>A0A017RUN7_9CLOT</name>
<dbReference type="GO" id="GO:0046872">
    <property type="term" value="F:metal ion binding"/>
    <property type="evidence" value="ECO:0007669"/>
    <property type="project" value="UniProtKB-KW"/>
</dbReference>
<dbReference type="GO" id="GO:0006412">
    <property type="term" value="P:translation"/>
    <property type="evidence" value="ECO:0007669"/>
    <property type="project" value="UniProtKB-UniRule"/>
</dbReference>
<keyword evidence="3" id="KW-0648">Protein biosynthesis</keyword>
<dbReference type="RefSeq" id="WP_035379896.1">
    <property type="nucleotide sequence ID" value="NZ_AZQP01000023.1"/>
</dbReference>
<dbReference type="PANTHER" id="PTHR10458:SF22">
    <property type="entry name" value="PEPTIDE DEFORMYLASE"/>
    <property type="match status" value="1"/>
</dbReference>
<accession>A0A017RUN7</accession>
<feature type="binding site" evidence="3">
    <location>
        <position position="132"/>
    </location>
    <ligand>
        <name>Fe cation</name>
        <dbReference type="ChEBI" id="CHEBI:24875"/>
    </ligand>
</feature>
<feature type="active site" evidence="3">
    <location>
        <position position="133"/>
    </location>
</feature>
<comment type="cofactor">
    <cofactor evidence="3">
        <name>Fe(2+)</name>
        <dbReference type="ChEBI" id="CHEBI:29033"/>
    </cofactor>
    <text evidence="3">Binds 1 Fe(2+) ion.</text>
</comment>
<dbReference type="EC" id="3.5.1.88" evidence="3"/>
<comment type="similarity">
    <text evidence="1 3">Belongs to the polypeptide deformylase family.</text>
</comment>
<protein>
    <recommendedName>
        <fullName evidence="3">Peptide deformylase</fullName>
        <shortName evidence="3">PDF</shortName>
        <ecNumber evidence="3">3.5.1.88</ecNumber>
    </recommendedName>
    <alternativeName>
        <fullName evidence="3">Polypeptide deformylase</fullName>
    </alternativeName>
</protein>
<evidence type="ECO:0000313" key="5">
    <source>
        <dbReference type="Proteomes" id="UP000019681"/>
    </source>
</evidence>
<dbReference type="Gene3D" id="3.90.45.10">
    <property type="entry name" value="Peptide deformylase"/>
    <property type="match status" value="1"/>
</dbReference>
<dbReference type="HAMAP" id="MF_00163">
    <property type="entry name" value="Pep_deformylase"/>
    <property type="match status" value="1"/>
</dbReference>
<dbReference type="SUPFAM" id="SSF56420">
    <property type="entry name" value="Peptide deformylase"/>
    <property type="match status" value="1"/>
</dbReference>
<dbReference type="NCBIfam" id="NF001159">
    <property type="entry name" value="PRK00150.1-3"/>
    <property type="match status" value="1"/>
</dbReference>
<dbReference type="GO" id="GO:0042586">
    <property type="term" value="F:peptide deformylase activity"/>
    <property type="evidence" value="ECO:0007669"/>
    <property type="project" value="UniProtKB-UniRule"/>
</dbReference>
<keyword evidence="2 3" id="KW-0408">Iron</keyword>
<organism evidence="4 5">
    <name type="scientific">Fervidicella metallireducens AeB</name>
    <dbReference type="NCBI Taxonomy" id="1403537"/>
    <lineage>
        <taxon>Bacteria</taxon>
        <taxon>Bacillati</taxon>
        <taxon>Bacillota</taxon>
        <taxon>Clostridia</taxon>
        <taxon>Eubacteriales</taxon>
        <taxon>Clostridiaceae</taxon>
        <taxon>Fervidicella</taxon>
    </lineage>
</organism>
<dbReference type="STRING" id="1403537.Q428_08490"/>
<dbReference type="AlphaFoldDB" id="A0A017RUN7"/>
<keyword evidence="3" id="KW-0378">Hydrolase</keyword>
<evidence type="ECO:0000256" key="1">
    <source>
        <dbReference type="ARBA" id="ARBA00010759"/>
    </source>
</evidence>
<evidence type="ECO:0000256" key="2">
    <source>
        <dbReference type="ARBA" id="ARBA00023004"/>
    </source>
</evidence>
<feature type="binding site" evidence="3">
    <location>
        <position position="136"/>
    </location>
    <ligand>
        <name>Fe cation</name>
        <dbReference type="ChEBI" id="CHEBI:24875"/>
    </ligand>
</feature>
<dbReference type="OrthoDB" id="9784988at2"/>
<keyword evidence="5" id="KW-1185">Reference proteome</keyword>
<dbReference type="PANTHER" id="PTHR10458">
    <property type="entry name" value="PEPTIDE DEFORMYLASE"/>
    <property type="match status" value="1"/>
</dbReference>
<reference evidence="4 5" key="1">
    <citation type="journal article" date="2014" name="Genome Announc.">
        <title>Draft Genome Sequence of Fervidicella metallireducens Strain AeBT, an Iron-Reducing Thermoanaerobe from the Great Artesian Basin.</title>
        <authorList>
            <person name="Patel B.K."/>
        </authorList>
    </citation>
    <scope>NUCLEOTIDE SEQUENCE [LARGE SCALE GENOMIC DNA]</scope>
    <source>
        <strain evidence="4 5">AeB</strain>
    </source>
</reference>
<dbReference type="PIRSF" id="PIRSF004749">
    <property type="entry name" value="Pep_def"/>
    <property type="match status" value="1"/>
</dbReference>
<dbReference type="PRINTS" id="PR01576">
    <property type="entry name" value="PDEFORMYLASE"/>
</dbReference>
<evidence type="ECO:0000256" key="3">
    <source>
        <dbReference type="HAMAP-Rule" id="MF_00163"/>
    </source>
</evidence>
<comment type="function">
    <text evidence="3">Removes the formyl group from the N-terminal Met of newly synthesized proteins. Requires at least a dipeptide for an efficient rate of reaction. N-terminal L-methionine is a prerequisite for activity but the enzyme has broad specificity at other positions.</text>
</comment>
<dbReference type="InterPro" id="IPR023635">
    <property type="entry name" value="Peptide_deformylase"/>
</dbReference>